<dbReference type="GO" id="GO:0030170">
    <property type="term" value="F:pyridoxal phosphate binding"/>
    <property type="evidence" value="ECO:0007669"/>
    <property type="project" value="TreeGrafter"/>
</dbReference>
<dbReference type="Pfam" id="PF21478">
    <property type="entry name" value="GcvP2_C"/>
    <property type="match status" value="1"/>
</dbReference>
<dbReference type="EC" id="1.4.4.2" evidence="3"/>
<sequence>MFRKILSIRGASAPYAEGEHRIEQVRYSWQKLKEETGVTTSDIQNRMFDFGVHYWTSHEPWLVPEPFTIEPTESYSKQELDEFIAITEQIVKEAYENPELVKTAPHKSTIHHVDHAYLDDPEKWAITWRSYKKKYNGYFEKKELKE</sequence>
<accession>A0A645I847</accession>
<comment type="caution">
    <text evidence="3">The sequence shown here is derived from an EMBL/GenBank/DDBJ whole genome shotgun (WGS) entry which is preliminary data.</text>
</comment>
<proteinExistence type="predicted"/>
<dbReference type="InterPro" id="IPR015422">
    <property type="entry name" value="PyrdxlP-dep_Trfase_small"/>
</dbReference>
<dbReference type="SUPFAM" id="SSF53383">
    <property type="entry name" value="PLP-dependent transferases"/>
    <property type="match status" value="1"/>
</dbReference>
<evidence type="ECO:0000259" key="2">
    <source>
        <dbReference type="Pfam" id="PF21478"/>
    </source>
</evidence>
<organism evidence="3">
    <name type="scientific">bioreactor metagenome</name>
    <dbReference type="NCBI Taxonomy" id="1076179"/>
    <lineage>
        <taxon>unclassified sequences</taxon>
        <taxon>metagenomes</taxon>
        <taxon>ecological metagenomes</taxon>
    </lineage>
</organism>
<dbReference type="PANTHER" id="PTHR11773:SF1">
    <property type="entry name" value="GLYCINE DEHYDROGENASE (DECARBOXYLATING), MITOCHONDRIAL"/>
    <property type="match status" value="1"/>
</dbReference>
<dbReference type="PANTHER" id="PTHR11773">
    <property type="entry name" value="GLYCINE DEHYDROGENASE, DECARBOXYLATING"/>
    <property type="match status" value="1"/>
</dbReference>
<dbReference type="GO" id="GO:0004375">
    <property type="term" value="F:glycine dehydrogenase (decarboxylating) activity"/>
    <property type="evidence" value="ECO:0007669"/>
    <property type="project" value="UniProtKB-EC"/>
</dbReference>
<dbReference type="Gene3D" id="3.90.1150.10">
    <property type="entry name" value="Aspartate Aminotransferase, domain 1"/>
    <property type="match status" value="1"/>
</dbReference>
<name>A0A645I847_9ZZZZ</name>
<feature type="domain" description="Glycine dehydrogenase C-terminal" evidence="2">
    <location>
        <begin position="29"/>
        <end position="96"/>
    </location>
</feature>
<evidence type="ECO:0000256" key="1">
    <source>
        <dbReference type="ARBA" id="ARBA00022898"/>
    </source>
</evidence>
<dbReference type="InterPro" id="IPR015424">
    <property type="entry name" value="PyrdxlP-dep_Trfase"/>
</dbReference>
<evidence type="ECO:0000313" key="3">
    <source>
        <dbReference type="EMBL" id="MPN43603.1"/>
    </source>
</evidence>
<dbReference type="InterPro" id="IPR020581">
    <property type="entry name" value="GDC_P"/>
</dbReference>
<keyword evidence="3" id="KW-0560">Oxidoreductase</keyword>
<dbReference type="InterPro" id="IPR049316">
    <property type="entry name" value="GDC-P_C"/>
</dbReference>
<dbReference type="GO" id="GO:0019464">
    <property type="term" value="P:glycine decarboxylation via glycine cleavage system"/>
    <property type="evidence" value="ECO:0007669"/>
    <property type="project" value="TreeGrafter"/>
</dbReference>
<gene>
    <name evidence="3" type="primary">gcvPB_22</name>
    <name evidence="3" type="ORF">SDC9_191163</name>
</gene>
<protein>
    <submittedName>
        <fullName evidence="3">Glycine dehydrogenase (Decarboxylating) subunit 2</fullName>
        <ecNumber evidence="3">1.4.4.2</ecNumber>
    </submittedName>
</protein>
<dbReference type="EMBL" id="VSSQ01102105">
    <property type="protein sequence ID" value="MPN43603.1"/>
    <property type="molecule type" value="Genomic_DNA"/>
</dbReference>
<keyword evidence="1" id="KW-0663">Pyridoxal phosphate</keyword>
<dbReference type="AlphaFoldDB" id="A0A645I847"/>
<dbReference type="GO" id="GO:0016594">
    <property type="term" value="F:glycine binding"/>
    <property type="evidence" value="ECO:0007669"/>
    <property type="project" value="TreeGrafter"/>
</dbReference>
<dbReference type="GO" id="GO:0005829">
    <property type="term" value="C:cytosol"/>
    <property type="evidence" value="ECO:0007669"/>
    <property type="project" value="TreeGrafter"/>
</dbReference>
<dbReference type="GO" id="GO:0005960">
    <property type="term" value="C:glycine cleavage complex"/>
    <property type="evidence" value="ECO:0007669"/>
    <property type="project" value="TreeGrafter"/>
</dbReference>
<reference evidence="3" key="1">
    <citation type="submission" date="2019-08" db="EMBL/GenBank/DDBJ databases">
        <authorList>
            <person name="Kucharzyk K."/>
            <person name="Murdoch R.W."/>
            <person name="Higgins S."/>
            <person name="Loffler F."/>
        </authorList>
    </citation>
    <scope>NUCLEOTIDE SEQUENCE</scope>
</reference>